<comment type="caution">
    <text evidence="2">The sequence shown here is derived from an EMBL/GenBank/DDBJ whole genome shotgun (WGS) entry which is preliminary data.</text>
</comment>
<organism evidence="2 3">
    <name type="scientific">Ophiocordyceps polyrhachis-furcata BCC 54312</name>
    <dbReference type="NCBI Taxonomy" id="1330021"/>
    <lineage>
        <taxon>Eukaryota</taxon>
        <taxon>Fungi</taxon>
        <taxon>Dikarya</taxon>
        <taxon>Ascomycota</taxon>
        <taxon>Pezizomycotina</taxon>
        <taxon>Sordariomycetes</taxon>
        <taxon>Hypocreomycetidae</taxon>
        <taxon>Hypocreales</taxon>
        <taxon>Ophiocordycipitaceae</taxon>
        <taxon>Ophiocordyceps</taxon>
    </lineage>
</organism>
<gene>
    <name evidence="2" type="ORF">L249_0526</name>
</gene>
<feature type="region of interest" description="Disordered" evidence="1">
    <location>
        <begin position="146"/>
        <end position="168"/>
    </location>
</feature>
<reference evidence="2 3" key="1">
    <citation type="journal article" date="2015" name="BMC Genomics">
        <title>Insights from the genome of Ophiocordyceps polyrhachis-furcata to pathogenicity and host specificity in insect fungi.</title>
        <authorList>
            <person name="Wichadakul D."/>
            <person name="Kobmoo N."/>
            <person name="Ingsriswang S."/>
            <person name="Tangphatsornruang S."/>
            <person name="Chantasingh D."/>
            <person name="Luangsa-ard J.J."/>
            <person name="Eurwilaichitr L."/>
        </authorList>
    </citation>
    <scope>NUCLEOTIDE SEQUENCE [LARGE SCALE GENOMIC DNA]</scope>
    <source>
        <strain evidence="2 3">BCC 54312</strain>
    </source>
</reference>
<evidence type="ECO:0000256" key="1">
    <source>
        <dbReference type="SAM" id="MobiDB-lite"/>
    </source>
</evidence>
<name>A0A367LEA1_9HYPO</name>
<protein>
    <submittedName>
        <fullName evidence="2">Uncharacterized protein</fullName>
    </submittedName>
</protein>
<dbReference type="OrthoDB" id="4957184at2759"/>
<keyword evidence="3" id="KW-1185">Reference proteome</keyword>
<proteinExistence type="predicted"/>
<dbReference type="EMBL" id="LKCN02000007">
    <property type="protein sequence ID" value="RCI12753.1"/>
    <property type="molecule type" value="Genomic_DNA"/>
</dbReference>
<sequence length="168" mass="18751">MSQPPLVQPAVIKHRFLPVKTSRGTILVSSALLPLSDEETARIYPDQPVAAARAESFSPARERPLDQMHVWSVPHSWLNGYLSRNLPFISDEPSAGFRQNSAFDLFSPDDIAISWLGTPYDLDPKTLNADPAAPFYRPIQAHDILLDPSPRPDVQDAKATDHTFTRPR</sequence>
<accession>A0A367LEA1</accession>
<dbReference type="AlphaFoldDB" id="A0A367LEA1"/>
<feature type="compositionally biased region" description="Basic and acidic residues" evidence="1">
    <location>
        <begin position="153"/>
        <end position="168"/>
    </location>
</feature>
<evidence type="ECO:0000313" key="3">
    <source>
        <dbReference type="Proteomes" id="UP000253664"/>
    </source>
</evidence>
<evidence type="ECO:0000313" key="2">
    <source>
        <dbReference type="EMBL" id="RCI12753.1"/>
    </source>
</evidence>
<dbReference type="Proteomes" id="UP000253664">
    <property type="component" value="Unassembled WGS sequence"/>
</dbReference>